<accession>A0A3M4JVK0</accession>
<evidence type="ECO:0000313" key="2">
    <source>
        <dbReference type="Proteomes" id="UP000269044"/>
    </source>
</evidence>
<dbReference type="EMBL" id="RBRA01000235">
    <property type="protein sequence ID" value="RMQ20946.1"/>
    <property type="molecule type" value="Genomic_DNA"/>
</dbReference>
<protein>
    <submittedName>
        <fullName evidence="1">Uncharacterized protein</fullName>
    </submittedName>
</protein>
<dbReference type="AlphaFoldDB" id="A0A3M4JVK0"/>
<organism evidence="1 2">
    <name type="scientific">Pseudomonas syringae pv. delphinii</name>
    <dbReference type="NCBI Taxonomy" id="192088"/>
    <lineage>
        <taxon>Bacteria</taxon>
        <taxon>Pseudomonadati</taxon>
        <taxon>Pseudomonadota</taxon>
        <taxon>Gammaproteobacteria</taxon>
        <taxon>Pseudomonadales</taxon>
        <taxon>Pseudomonadaceae</taxon>
        <taxon>Pseudomonas</taxon>
    </lineage>
</organism>
<sequence>MTSPDACPSHSSQVQLVGIRKLAKQDVVLLSTILMAIKR</sequence>
<proteinExistence type="predicted"/>
<gene>
    <name evidence="1" type="ORF">ALQ08_200065</name>
</gene>
<reference evidence="1 2" key="1">
    <citation type="submission" date="2018-08" db="EMBL/GenBank/DDBJ databases">
        <title>Recombination of ecologically and evolutionarily significant loci maintains genetic cohesion in the Pseudomonas syringae species complex.</title>
        <authorList>
            <person name="Dillon M."/>
            <person name="Thakur S."/>
            <person name="Almeida R.N.D."/>
            <person name="Weir B.S."/>
            <person name="Guttman D.S."/>
        </authorList>
    </citation>
    <scope>NUCLEOTIDE SEQUENCE [LARGE SCALE GENOMIC DNA]</scope>
    <source>
        <strain evidence="1 2">ICMP 13052</strain>
    </source>
</reference>
<comment type="caution">
    <text evidence="1">The sequence shown here is derived from an EMBL/GenBank/DDBJ whole genome shotgun (WGS) entry which is preliminary data.</text>
</comment>
<name>A0A3M4JVK0_9PSED</name>
<dbReference type="Proteomes" id="UP000269044">
    <property type="component" value="Unassembled WGS sequence"/>
</dbReference>
<evidence type="ECO:0000313" key="1">
    <source>
        <dbReference type="EMBL" id="RMQ20946.1"/>
    </source>
</evidence>